<dbReference type="Proteomes" id="UP001237642">
    <property type="component" value="Unassembled WGS sequence"/>
</dbReference>
<dbReference type="InterPro" id="IPR000403">
    <property type="entry name" value="PI3/4_kinase_cat_dom"/>
</dbReference>
<proteinExistence type="predicted"/>
<dbReference type="PROSITE" id="PS50290">
    <property type="entry name" value="PI3_4_KINASE_3"/>
    <property type="match status" value="1"/>
</dbReference>
<dbReference type="PANTHER" id="PTHR37079:SF4">
    <property type="entry name" value="SERINE_THREONINE-PROTEIN KINASE ATM"/>
    <property type="match status" value="1"/>
</dbReference>
<dbReference type="Pfam" id="PF00454">
    <property type="entry name" value="PI3_PI4_kinase"/>
    <property type="match status" value="1"/>
</dbReference>
<keyword evidence="1" id="KW-0808">Transferase</keyword>
<evidence type="ECO:0000313" key="5">
    <source>
        <dbReference type="Proteomes" id="UP001237642"/>
    </source>
</evidence>
<organism evidence="4 5">
    <name type="scientific">Heracleum sosnowskyi</name>
    <dbReference type="NCBI Taxonomy" id="360622"/>
    <lineage>
        <taxon>Eukaryota</taxon>
        <taxon>Viridiplantae</taxon>
        <taxon>Streptophyta</taxon>
        <taxon>Embryophyta</taxon>
        <taxon>Tracheophyta</taxon>
        <taxon>Spermatophyta</taxon>
        <taxon>Magnoliopsida</taxon>
        <taxon>eudicotyledons</taxon>
        <taxon>Gunneridae</taxon>
        <taxon>Pentapetalae</taxon>
        <taxon>asterids</taxon>
        <taxon>campanulids</taxon>
        <taxon>Apiales</taxon>
        <taxon>Apiaceae</taxon>
        <taxon>Apioideae</taxon>
        <taxon>apioid superclade</taxon>
        <taxon>Tordylieae</taxon>
        <taxon>Tordyliinae</taxon>
        <taxon>Heracleum</taxon>
    </lineage>
</organism>
<dbReference type="InterPro" id="IPR038980">
    <property type="entry name" value="ATM_plant"/>
</dbReference>
<name>A0AAD8ILZ5_9APIA</name>
<dbReference type="InterPro" id="IPR011009">
    <property type="entry name" value="Kinase-like_dom_sf"/>
</dbReference>
<dbReference type="SUPFAM" id="SSF56112">
    <property type="entry name" value="Protein kinase-like (PK-like)"/>
    <property type="match status" value="1"/>
</dbReference>
<dbReference type="GO" id="GO:0004674">
    <property type="term" value="F:protein serine/threonine kinase activity"/>
    <property type="evidence" value="ECO:0007669"/>
    <property type="project" value="InterPro"/>
</dbReference>
<feature type="domain" description="PI3K/PI4K catalytic" evidence="3">
    <location>
        <begin position="17"/>
        <end position="142"/>
    </location>
</feature>
<evidence type="ECO:0000256" key="1">
    <source>
        <dbReference type="ARBA" id="ARBA00022679"/>
    </source>
</evidence>
<dbReference type="AlphaFoldDB" id="A0AAD8ILZ5"/>
<reference evidence="4" key="1">
    <citation type="submission" date="2023-02" db="EMBL/GenBank/DDBJ databases">
        <title>Genome of toxic invasive species Heracleum sosnowskyi carries increased number of genes despite the absence of recent whole-genome duplications.</title>
        <authorList>
            <person name="Schelkunov M."/>
            <person name="Shtratnikova V."/>
            <person name="Makarenko M."/>
            <person name="Klepikova A."/>
            <person name="Omelchenko D."/>
            <person name="Novikova G."/>
            <person name="Obukhova E."/>
            <person name="Bogdanov V."/>
            <person name="Penin A."/>
            <person name="Logacheva M."/>
        </authorList>
    </citation>
    <scope>NUCLEOTIDE SEQUENCE</scope>
    <source>
        <strain evidence="4">Hsosn_3</strain>
        <tissue evidence="4">Leaf</tissue>
    </source>
</reference>
<evidence type="ECO:0000313" key="4">
    <source>
        <dbReference type="EMBL" id="KAK1388252.1"/>
    </source>
</evidence>
<keyword evidence="5" id="KW-1185">Reference proteome</keyword>
<accession>A0AAD8ILZ5</accession>
<dbReference type="PROSITE" id="PS00915">
    <property type="entry name" value="PI3_4_KINASE_1"/>
    <property type="match status" value="1"/>
</dbReference>
<gene>
    <name evidence="4" type="ORF">POM88_016430</name>
</gene>
<dbReference type="InterPro" id="IPR018936">
    <property type="entry name" value="PI3/4_kinase_CS"/>
</dbReference>
<keyword evidence="2" id="KW-0418">Kinase</keyword>
<dbReference type="Gene3D" id="3.30.1010.10">
    <property type="entry name" value="Phosphatidylinositol 3-kinase Catalytic Subunit, Chain A, domain 4"/>
    <property type="match status" value="1"/>
</dbReference>
<dbReference type="PANTHER" id="PTHR37079">
    <property type="entry name" value="SERINE/THREONINE-PROTEIN KINASE ATM"/>
    <property type="match status" value="1"/>
</dbReference>
<dbReference type="GO" id="GO:0006974">
    <property type="term" value="P:DNA damage response"/>
    <property type="evidence" value="ECO:0007669"/>
    <property type="project" value="InterPro"/>
</dbReference>
<dbReference type="EMBL" id="JAUIZM010000004">
    <property type="protein sequence ID" value="KAK1388252.1"/>
    <property type="molecule type" value="Genomic_DNA"/>
</dbReference>
<evidence type="ECO:0000259" key="3">
    <source>
        <dbReference type="PROSITE" id="PS50290"/>
    </source>
</evidence>
<evidence type="ECO:0000256" key="2">
    <source>
        <dbReference type="ARBA" id="ARBA00022777"/>
    </source>
</evidence>
<reference evidence="4" key="2">
    <citation type="submission" date="2023-05" db="EMBL/GenBank/DDBJ databases">
        <authorList>
            <person name="Schelkunov M.I."/>
        </authorList>
    </citation>
    <scope>NUCLEOTIDE SEQUENCE</scope>
    <source>
        <strain evidence="4">Hsosn_3</strain>
        <tissue evidence="4">Leaf</tissue>
    </source>
</reference>
<comment type="caution">
    <text evidence="4">The sequence shown here is derived from an EMBL/GenBank/DDBJ whole genome shotgun (WGS) entry which is preliminary data.</text>
</comment>
<protein>
    <recommendedName>
        <fullName evidence="3">PI3K/PI4K catalytic domain-containing protein</fullName>
    </recommendedName>
</protein>
<sequence>MDKKYAAENLLNELSSYHGAVIRQMKQMAELYIKLAELETKKESSCNKYRQLVKSGNDDLRQDSVMEQFFGLVNTFLQNHRDTWKRSLRIRTYKVVPFTSSAGVLEWVNGSVPLGEYLIGRMRSGGAHGRYGAGDCTFLKCR</sequence>